<evidence type="ECO:0000256" key="2">
    <source>
        <dbReference type="ARBA" id="ARBA00007814"/>
    </source>
</evidence>
<dbReference type="InterPro" id="IPR040322">
    <property type="entry name" value="TROVE2"/>
</dbReference>
<comment type="caution">
    <text evidence="9">The sequence shown here is derived from an EMBL/GenBank/DDBJ whole genome shotgun (WGS) entry which is preliminary data.</text>
</comment>
<evidence type="ECO:0000256" key="7">
    <source>
        <dbReference type="SAM" id="MobiDB-lite"/>
    </source>
</evidence>
<keyword evidence="10" id="KW-1185">Reference proteome</keyword>
<evidence type="ECO:0000256" key="6">
    <source>
        <dbReference type="ARBA" id="ARBA00023274"/>
    </source>
</evidence>
<keyword evidence="3" id="KW-0963">Cytoplasm</keyword>
<keyword evidence="6" id="KW-0687">Ribonucleoprotein</keyword>
<evidence type="ECO:0000256" key="1">
    <source>
        <dbReference type="ARBA" id="ARBA00004496"/>
    </source>
</evidence>
<evidence type="ECO:0000256" key="3">
    <source>
        <dbReference type="ARBA" id="ARBA00022490"/>
    </source>
</evidence>
<gene>
    <name evidence="9" type="ORF">NP493_1339g00021</name>
</gene>
<dbReference type="Pfam" id="PF05731">
    <property type="entry name" value="TROVE"/>
    <property type="match status" value="1"/>
</dbReference>
<organism evidence="9 10">
    <name type="scientific">Ridgeia piscesae</name>
    <name type="common">Tubeworm</name>
    <dbReference type="NCBI Taxonomy" id="27915"/>
    <lineage>
        <taxon>Eukaryota</taxon>
        <taxon>Metazoa</taxon>
        <taxon>Spiralia</taxon>
        <taxon>Lophotrochozoa</taxon>
        <taxon>Annelida</taxon>
        <taxon>Polychaeta</taxon>
        <taxon>Sedentaria</taxon>
        <taxon>Canalipalpata</taxon>
        <taxon>Sabellida</taxon>
        <taxon>Siboglinidae</taxon>
        <taxon>Ridgeia</taxon>
    </lineage>
</organism>
<evidence type="ECO:0000256" key="4">
    <source>
        <dbReference type="ARBA" id="ARBA00022723"/>
    </source>
</evidence>
<evidence type="ECO:0000313" key="9">
    <source>
        <dbReference type="EMBL" id="KAK2166109.1"/>
    </source>
</evidence>
<keyword evidence="4" id="KW-0479">Metal-binding</keyword>
<accession>A0AAD9K767</accession>
<dbReference type="GO" id="GO:0005737">
    <property type="term" value="C:cytoplasm"/>
    <property type="evidence" value="ECO:0007669"/>
    <property type="project" value="UniProtKB-SubCell"/>
</dbReference>
<dbReference type="Pfam" id="PF25045">
    <property type="entry name" value="vWA_Ro60"/>
    <property type="match status" value="1"/>
</dbReference>
<dbReference type="SUPFAM" id="SSF140864">
    <property type="entry name" value="TROVE domain-like"/>
    <property type="match status" value="1"/>
</dbReference>
<protein>
    <recommendedName>
        <fullName evidence="8">TROVE domain-containing protein</fullName>
    </recommendedName>
</protein>
<dbReference type="GO" id="GO:1990904">
    <property type="term" value="C:ribonucleoprotein complex"/>
    <property type="evidence" value="ECO:0007669"/>
    <property type="project" value="UniProtKB-KW"/>
</dbReference>
<feature type="region of interest" description="Disordered" evidence="7">
    <location>
        <begin position="497"/>
        <end position="526"/>
    </location>
</feature>
<dbReference type="InterPro" id="IPR036465">
    <property type="entry name" value="vWFA_dom_sf"/>
</dbReference>
<evidence type="ECO:0000259" key="8">
    <source>
        <dbReference type="PROSITE" id="PS50988"/>
    </source>
</evidence>
<dbReference type="InterPro" id="IPR008858">
    <property type="entry name" value="TROVE_dom"/>
</dbReference>
<comment type="similarity">
    <text evidence="2">Belongs to the Ro 60 kDa family.</text>
</comment>
<dbReference type="Gene3D" id="3.40.50.410">
    <property type="entry name" value="von Willebrand factor, type A domain"/>
    <property type="match status" value="1"/>
</dbReference>
<dbReference type="PANTHER" id="PTHR14202:SF0">
    <property type="entry name" value="RNA-BINDING PROTEIN RO60"/>
    <property type="match status" value="1"/>
</dbReference>
<name>A0AAD9K767_RIDPI</name>
<proteinExistence type="inferred from homology"/>
<dbReference type="InterPro" id="IPR037214">
    <property type="entry name" value="TROVE_dom_sf"/>
</dbReference>
<dbReference type="EMBL" id="JAODUO010001336">
    <property type="protein sequence ID" value="KAK2166109.1"/>
    <property type="molecule type" value="Genomic_DNA"/>
</dbReference>
<evidence type="ECO:0000313" key="10">
    <source>
        <dbReference type="Proteomes" id="UP001209878"/>
    </source>
</evidence>
<dbReference type="GO" id="GO:0003723">
    <property type="term" value="F:RNA binding"/>
    <property type="evidence" value="ECO:0007669"/>
    <property type="project" value="UniProtKB-KW"/>
</dbReference>
<sequence length="526" mass="58127">MIVDFSVKGRATKHNGLMLAMAMCARQEVDATTKRSCYENLHLVCRTPTQLFMFISYCEAVSTGHGWSRAHRRAIANWYFHFGQSPEEAKRLAVLVTKYKSRNGWSHRDVLRLAHPKPNPNVNDNGVAAILKYIQRGFDKAKEDLKSNEAILQYLQAIEDVKTQTNPDTLDFAAFAHVIREHHLKREHVSTRLLNSPHIWEALLDHMPMTAMIRSLDKMSTIGMLTSGSDHERTITSRLGDIVALKNAKIHPFTILEALFTYRRGKGDRGRLTWSPNEAIVKALDDAFYLTFSLTEPTNKRYLVAVDVSSSMFRGSVIGCSSITAGTAAAALALVTARTERHCEIVAFSHDIIPIAVGAHMSLSDVEAAMRDIPVGEADCSMPMQYARKSNKQVDVFVVVTDSETASQNISPVEALRLYRRHSGISDAKLVVCAMAGSCFTVADPDDPNMLDMVGFDSIGPEVIRRFVDGEMNAETQASNEPQTATDTEYVIVTADGTEADDRDAANAVEATNGPQASSRCDRDGE</sequence>
<feature type="domain" description="TROVE" evidence="8">
    <location>
        <begin position="1"/>
        <end position="300"/>
    </location>
</feature>
<dbReference type="AlphaFoldDB" id="A0AAD9K767"/>
<dbReference type="SUPFAM" id="SSF53300">
    <property type="entry name" value="vWA-like"/>
    <property type="match status" value="1"/>
</dbReference>
<keyword evidence="5" id="KW-0694">RNA-binding</keyword>
<reference evidence="9" key="1">
    <citation type="journal article" date="2023" name="Mol. Biol. Evol.">
        <title>Third-Generation Sequencing Reveals the Adaptive Role of the Epigenome in Three Deep-Sea Polychaetes.</title>
        <authorList>
            <person name="Perez M."/>
            <person name="Aroh O."/>
            <person name="Sun Y."/>
            <person name="Lan Y."/>
            <person name="Juniper S.K."/>
            <person name="Young C.R."/>
            <person name="Angers B."/>
            <person name="Qian P.Y."/>
        </authorList>
    </citation>
    <scope>NUCLEOTIDE SEQUENCE</scope>
    <source>
        <strain evidence="9">R07B-5</strain>
    </source>
</reference>
<dbReference type="Proteomes" id="UP001209878">
    <property type="component" value="Unassembled WGS sequence"/>
</dbReference>
<dbReference type="GO" id="GO:0046872">
    <property type="term" value="F:metal ion binding"/>
    <property type="evidence" value="ECO:0007669"/>
    <property type="project" value="UniProtKB-KW"/>
</dbReference>
<dbReference type="InterPro" id="IPR056800">
    <property type="entry name" value="vWA_Ro60"/>
</dbReference>
<evidence type="ECO:0000256" key="5">
    <source>
        <dbReference type="ARBA" id="ARBA00022884"/>
    </source>
</evidence>
<comment type="subcellular location">
    <subcellularLocation>
        <location evidence="1">Cytoplasm</location>
    </subcellularLocation>
</comment>
<dbReference type="PROSITE" id="PS50988">
    <property type="entry name" value="TROVE"/>
    <property type="match status" value="1"/>
</dbReference>
<dbReference type="PANTHER" id="PTHR14202">
    <property type="entry name" value="60 KDA RIBONUCLEOPROTEIN SSA/RO"/>
    <property type="match status" value="1"/>
</dbReference>